<dbReference type="AlphaFoldDB" id="A0A7J7ND74"/>
<keyword evidence="5 11" id="KW-0812">Transmembrane</keyword>
<dbReference type="GO" id="GO:0140575">
    <property type="term" value="F:transmembrane monodehydroascorbate reductase activity"/>
    <property type="evidence" value="ECO:0007669"/>
    <property type="project" value="InterPro"/>
</dbReference>
<dbReference type="PROSITE" id="PS50939">
    <property type="entry name" value="CYTOCHROME_B561"/>
    <property type="match status" value="1"/>
</dbReference>
<feature type="transmembrane region" description="Helical" evidence="11">
    <location>
        <begin position="53"/>
        <end position="75"/>
    </location>
</feature>
<evidence type="ECO:0000256" key="2">
    <source>
        <dbReference type="ARBA" id="ARBA00004141"/>
    </source>
</evidence>
<evidence type="ECO:0000313" key="15">
    <source>
        <dbReference type="Proteomes" id="UP000541444"/>
    </source>
</evidence>
<proteinExistence type="predicted"/>
<protein>
    <recommendedName>
        <fullName evidence="13">Cytochrome b561 domain-containing protein</fullName>
    </recommendedName>
</protein>
<keyword evidence="12" id="KW-0732">Signal</keyword>
<gene>
    <name evidence="14" type="ORF">GIB67_000681</name>
</gene>
<evidence type="ECO:0000256" key="10">
    <source>
        <dbReference type="ARBA" id="ARBA00023136"/>
    </source>
</evidence>
<keyword evidence="8 11" id="KW-1133">Transmembrane helix</keyword>
<dbReference type="EMBL" id="JACGCM010000859">
    <property type="protein sequence ID" value="KAF6165097.1"/>
    <property type="molecule type" value="Genomic_DNA"/>
</dbReference>
<keyword evidence="4" id="KW-0349">Heme</keyword>
<keyword evidence="6" id="KW-0479">Metal-binding</keyword>
<dbReference type="SMART" id="SM00665">
    <property type="entry name" value="B561"/>
    <property type="match status" value="1"/>
</dbReference>
<dbReference type="GO" id="GO:0016020">
    <property type="term" value="C:membrane"/>
    <property type="evidence" value="ECO:0007669"/>
    <property type="project" value="UniProtKB-SubCell"/>
</dbReference>
<dbReference type="GO" id="GO:0020037">
    <property type="term" value="F:heme binding"/>
    <property type="evidence" value="ECO:0007669"/>
    <property type="project" value="TreeGrafter"/>
</dbReference>
<evidence type="ECO:0000256" key="9">
    <source>
        <dbReference type="ARBA" id="ARBA00023004"/>
    </source>
</evidence>
<feature type="transmembrane region" description="Helical" evidence="11">
    <location>
        <begin position="192"/>
        <end position="212"/>
    </location>
</feature>
<dbReference type="PANTHER" id="PTHR15422:SF24">
    <property type="entry name" value="DOMON RELATED DOMAIN-CONTAINING PROTEIN"/>
    <property type="match status" value="1"/>
</dbReference>
<dbReference type="PANTHER" id="PTHR15422">
    <property type="entry name" value="OS05G0565100 PROTEIN"/>
    <property type="match status" value="1"/>
</dbReference>
<evidence type="ECO:0000259" key="13">
    <source>
        <dbReference type="PROSITE" id="PS50939"/>
    </source>
</evidence>
<reference evidence="14 15" key="1">
    <citation type="journal article" date="2020" name="IScience">
        <title>Genome Sequencing of the Endangered Kingdonia uniflora (Circaeasteraceae, Ranunculales) Reveals Potential Mechanisms of Evolutionary Specialization.</title>
        <authorList>
            <person name="Sun Y."/>
            <person name="Deng T."/>
            <person name="Zhang A."/>
            <person name="Moore M.J."/>
            <person name="Landis J.B."/>
            <person name="Lin N."/>
            <person name="Zhang H."/>
            <person name="Zhang X."/>
            <person name="Huang J."/>
            <person name="Zhang X."/>
            <person name="Sun H."/>
            <person name="Wang H."/>
        </authorList>
    </citation>
    <scope>NUCLEOTIDE SEQUENCE [LARGE SCALE GENOMIC DNA]</scope>
    <source>
        <strain evidence="14">TB1705</strain>
        <tissue evidence="14">Leaf</tissue>
    </source>
</reference>
<evidence type="ECO:0000256" key="7">
    <source>
        <dbReference type="ARBA" id="ARBA00022982"/>
    </source>
</evidence>
<evidence type="ECO:0000256" key="1">
    <source>
        <dbReference type="ARBA" id="ARBA00001970"/>
    </source>
</evidence>
<evidence type="ECO:0000256" key="3">
    <source>
        <dbReference type="ARBA" id="ARBA00022448"/>
    </source>
</evidence>
<feature type="signal peptide" evidence="12">
    <location>
        <begin position="1"/>
        <end position="29"/>
    </location>
</feature>
<dbReference type="Gene3D" id="1.20.120.1770">
    <property type="match status" value="1"/>
</dbReference>
<evidence type="ECO:0000256" key="5">
    <source>
        <dbReference type="ARBA" id="ARBA00022692"/>
    </source>
</evidence>
<keyword evidence="7" id="KW-0249">Electron transport</keyword>
<dbReference type="Proteomes" id="UP000541444">
    <property type="component" value="Unassembled WGS sequence"/>
</dbReference>
<keyword evidence="10 11" id="KW-0472">Membrane</keyword>
<keyword evidence="15" id="KW-1185">Reference proteome</keyword>
<keyword evidence="9" id="KW-0408">Iron</keyword>
<dbReference type="GO" id="GO:0046872">
    <property type="term" value="F:metal ion binding"/>
    <property type="evidence" value="ECO:0007669"/>
    <property type="project" value="UniProtKB-KW"/>
</dbReference>
<feature type="transmembrane region" description="Helical" evidence="11">
    <location>
        <begin position="127"/>
        <end position="146"/>
    </location>
</feature>
<feature type="transmembrane region" description="Helical" evidence="11">
    <location>
        <begin position="91"/>
        <end position="115"/>
    </location>
</feature>
<evidence type="ECO:0000256" key="11">
    <source>
        <dbReference type="SAM" id="Phobius"/>
    </source>
</evidence>
<evidence type="ECO:0000256" key="12">
    <source>
        <dbReference type="SAM" id="SignalP"/>
    </source>
</evidence>
<organism evidence="14 15">
    <name type="scientific">Kingdonia uniflora</name>
    <dbReference type="NCBI Taxonomy" id="39325"/>
    <lineage>
        <taxon>Eukaryota</taxon>
        <taxon>Viridiplantae</taxon>
        <taxon>Streptophyta</taxon>
        <taxon>Embryophyta</taxon>
        <taxon>Tracheophyta</taxon>
        <taxon>Spermatophyta</taxon>
        <taxon>Magnoliopsida</taxon>
        <taxon>Ranunculales</taxon>
        <taxon>Circaeasteraceae</taxon>
        <taxon>Kingdonia</taxon>
    </lineage>
</organism>
<evidence type="ECO:0000256" key="8">
    <source>
        <dbReference type="ARBA" id="ARBA00022989"/>
    </source>
</evidence>
<comment type="cofactor">
    <cofactor evidence="1">
        <name>heme b</name>
        <dbReference type="ChEBI" id="CHEBI:60344"/>
    </cofactor>
</comment>
<evidence type="ECO:0000313" key="14">
    <source>
        <dbReference type="EMBL" id="KAF6165097.1"/>
    </source>
</evidence>
<dbReference type="InterPro" id="IPR045150">
    <property type="entry name" value="CYB561D1/2"/>
</dbReference>
<name>A0A7J7ND74_9MAGN</name>
<dbReference type="InterPro" id="IPR006593">
    <property type="entry name" value="Cyt_b561/ferric_Rdtase_TM"/>
</dbReference>
<feature type="chain" id="PRO_5029793430" description="Cytochrome b561 domain-containing protein" evidence="12">
    <location>
        <begin position="30"/>
        <end position="265"/>
    </location>
</feature>
<accession>A0A7J7ND74</accession>
<sequence length="265" mass="30025">MQLILKSLALVIPTTFLVLLLLPFPLVHSFVSGSSTSNQLKIHKMDTKLSNEITLHGFLLWASMGFLMPVGILIIRMSNTREESGGFRIKVLFYFHVILQVLSVVLATAGAILSIRNFDNAFNNNHQRIGLFLYGVIWIQAFLGFFRPPRETERRNMWFILHWALGTGVTILGLINIYTGLQAYHTKTSRSVNLWTLLFTAEVCFIVFLYLFQDKWDYIRKHGTSFEANTGGDPGNDSIRMKRAQAVIRENLSKLRATGEGDGVV</sequence>
<feature type="domain" description="Cytochrome b561" evidence="13">
    <location>
        <begin position="8"/>
        <end position="220"/>
    </location>
</feature>
<dbReference type="Pfam" id="PF03188">
    <property type="entry name" value="Cytochrom_B561"/>
    <property type="match status" value="1"/>
</dbReference>
<keyword evidence="3" id="KW-0813">Transport</keyword>
<dbReference type="CDD" id="cd08760">
    <property type="entry name" value="Cyt_b561_FRRS1_like"/>
    <property type="match status" value="1"/>
</dbReference>
<evidence type="ECO:0000256" key="6">
    <source>
        <dbReference type="ARBA" id="ARBA00022723"/>
    </source>
</evidence>
<comment type="subcellular location">
    <subcellularLocation>
        <location evidence="2">Membrane</location>
        <topology evidence="2">Multi-pass membrane protein</topology>
    </subcellularLocation>
</comment>
<dbReference type="OrthoDB" id="19261at2759"/>
<comment type="caution">
    <text evidence="14">The sequence shown here is derived from an EMBL/GenBank/DDBJ whole genome shotgun (WGS) entry which is preliminary data.</text>
</comment>
<feature type="transmembrane region" description="Helical" evidence="11">
    <location>
        <begin position="158"/>
        <end position="180"/>
    </location>
</feature>
<evidence type="ECO:0000256" key="4">
    <source>
        <dbReference type="ARBA" id="ARBA00022617"/>
    </source>
</evidence>